<proteinExistence type="predicted"/>
<protein>
    <submittedName>
        <fullName evidence="2">Uncharacterized protein</fullName>
    </submittedName>
</protein>
<feature type="compositionally biased region" description="Polar residues" evidence="1">
    <location>
        <begin position="153"/>
        <end position="169"/>
    </location>
</feature>
<sequence>MEKAPQGQGRSHSRINYPGSKVAVASGESFSSTIFETLPGFQETKAPPGFCRSRIRTYCPALLAPQRVPQAFSRSPLIPPGQRHRPVSAAEPRKPGPGPVFQVVWPLKQRPGPRLRVESGGPDNSPRTKQTRTSAKPGTREKRKHTMIPQGKSGESSNTSDAVQGSRCQNSDDHRLRRRKSQD</sequence>
<evidence type="ECO:0000313" key="3">
    <source>
        <dbReference type="Proteomes" id="UP000028990"/>
    </source>
</evidence>
<dbReference type="Proteomes" id="UP000028990">
    <property type="component" value="Unassembled WGS sequence"/>
</dbReference>
<feature type="region of interest" description="Disordered" evidence="1">
    <location>
        <begin position="65"/>
        <end position="183"/>
    </location>
</feature>
<evidence type="ECO:0000256" key="1">
    <source>
        <dbReference type="SAM" id="MobiDB-lite"/>
    </source>
</evidence>
<dbReference type="AlphaFoldDB" id="A0A091DL28"/>
<gene>
    <name evidence="2" type="ORF">H920_07599</name>
</gene>
<feature type="compositionally biased region" description="Basic and acidic residues" evidence="1">
    <location>
        <begin position="170"/>
        <end position="183"/>
    </location>
</feature>
<keyword evidence="3" id="KW-1185">Reference proteome</keyword>
<reference evidence="2 3" key="1">
    <citation type="submission" date="2013-11" db="EMBL/GenBank/DDBJ databases">
        <title>The Damaraland mole rat (Fukomys damarensis) genome and evolution of African mole rats.</title>
        <authorList>
            <person name="Gladyshev V.N."/>
            <person name="Fang X."/>
        </authorList>
    </citation>
    <scope>NUCLEOTIDE SEQUENCE [LARGE SCALE GENOMIC DNA]</scope>
    <source>
        <tissue evidence="2">Liver</tissue>
    </source>
</reference>
<organism evidence="2 3">
    <name type="scientific">Fukomys damarensis</name>
    <name type="common">Damaraland mole rat</name>
    <name type="synonym">Cryptomys damarensis</name>
    <dbReference type="NCBI Taxonomy" id="885580"/>
    <lineage>
        <taxon>Eukaryota</taxon>
        <taxon>Metazoa</taxon>
        <taxon>Chordata</taxon>
        <taxon>Craniata</taxon>
        <taxon>Vertebrata</taxon>
        <taxon>Euteleostomi</taxon>
        <taxon>Mammalia</taxon>
        <taxon>Eutheria</taxon>
        <taxon>Euarchontoglires</taxon>
        <taxon>Glires</taxon>
        <taxon>Rodentia</taxon>
        <taxon>Hystricomorpha</taxon>
        <taxon>Bathyergidae</taxon>
        <taxon>Fukomys</taxon>
    </lineage>
</organism>
<dbReference type="EMBL" id="KN122343">
    <property type="protein sequence ID" value="KFO30995.1"/>
    <property type="molecule type" value="Genomic_DNA"/>
</dbReference>
<accession>A0A091DL28</accession>
<name>A0A091DL28_FUKDA</name>
<feature type="compositionally biased region" description="Polar residues" evidence="1">
    <location>
        <begin position="125"/>
        <end position="136"/>
    </location>
</feature>
<evidence type="ECO:0000313" key="2">
    <source>
        <dbReference type="EMBL" id="KFO30995.1"/>
    </source>
</evidence>